<dbReference type="EMBL" id="BMXE01000011">
    <property type="protein sequence ID" value="GHB48217.1"/>
    <property type="molecule type" value="Genomic_DNA"/>
</dbReference>
<protein>
    <submittedName>
        <fullName evidence="8">Multicopper oxidase</fullName>
    </submittedName>
</protein>
<evidence type="ECO:0000259" key="7">
    <source>
        <dbReference type="Pfam" id="PF07732"/>
    </source>
</evidence>
<dbReference type="InterPro" id="IPR045087">
    <property type="entry name" value="Cu-oxidase_fam"/>
</dbReference>
<evidence type="ECO:0000256" key="1">
    <source>
        <dbReference type="ARBA" id="ARBA00022723"/>
    </source>
</evidence>
<dbReference type="RefSeq" id="WP_189438762.1">
    <property type="nucleotide sequence ID" value="NZ_BMXE01000011.1"/>
</dbReference>
<evidence type="ECO:0000256" key="4">
    <source>
        <dbReference type="SAM" id="SignalP"/>
    </source>
</evidence>
<evidence type="ECO:0000313" key="9">
    <source>
        <dbReference type="Proteomes" id="UP000637980"/>
    </source>
</evidence>
<evidence type="ECO:0000256" key="3">
    <source>
        <dbReference type="ARBA" id="ARBA00023008"/>
    </source>
</evidence>
<keyword evidence="2" id="KW-0560">Oxidoreductase</keyword>
<dbReference type="InterPro" id="IPR033138">
    <property type="entry name" value="Cu_oxidase_CS"/>
</dbReference>
<dbReference type="Pfam" id="PF07731">
    <property type="entry name" value="Cu-oxidase_2"/>
    <property type="match status" value="1"/>
</dbReference>
<dbReference type="Pfam" id="PF00394">
    <property type="entry name" value="Cu-oxidase"/>
    <property type="match status" value="1"/>
</dbReference>
<dbReference type="PROSITE" id="PS00080">
    <property type="entry name" value="MULTICOPPER_OXIDASE2"/>
    <property type="match status" value="1"/>
</dbReference>
<dbReference type="InterPro" id="IPR034279">
    <property type="entry name" value="CuRO_3_CopA"/>
</dbReference>
<comment type="caution">
    <text evidence="8">The sequence shown here is derived from an EMBL/GenBank/DDBJ whole genome shotgun (WGS) entry which is preliminary data.</text>
</comment>
<reference evidence="9" key="1">
    <citation type="journal article" date="2019" name="Int. J. Syst. Evol. Microbiol.">
        <title>The Global Catalogue of Microorganisms (GCM) 10K type strain sequencing project: providing services to taxonomists for standard genome sequencing and annotation.</title>
        <authorList>
            <consortium name="The Broad Institute Genomics Platform"/>
            <consortium name="The Broad Institute Genome Sequencing Center for Infectious Disease"/>
            <person name="Wu L."/>
            <person name="Ma J."/>
        </authorList>
    </citation>
    <scope>NUCLEOTIDE SEQUENCE [LARGE SCALE GENOMIC DNA]</scope>
    <source>
        <strain evidence="9">KCTC 12861</strain>
    </source>
</reference>
<feature type="domain" description="Plastocyanin-like" evidence="5">
    <location>
        <begin position="237"/>
        <end position="326"/>
    </location>
</feature>
<feature type="domain" description="Plastocyanin-like" evidence="6">
    <location>
        <begin position="383"/>
        <end position="498"/>
    </location>
</feature>
<feature type="signal peptide" evidence="4">
    <location>
        <begin position="1"/>
        <end position="31"/>
    </location>
</feature>
<name>A0ABQ3EQB1_9HYPH</name>
<dbReference type="PANTHER" id="PTHR11709:SF394">
    <property type="entry name" value="FI03373P-RELATED"/>
    <property type="match status" value="1"/>
</dbReference>
<dbReference type="SUPFAM" id="SSF49503">
    <property type="entry name" value="Cupredoxins"/>
    <property type="match status" value="3"/>
</dbReference>
<sequence length="509" mass="56303">MKLSRRDFVRTSASGGLAVGAASLIAGNAGAQVTQLTRPILPPGTVPPQAACAQSLLGAETIEPDFTLTVAEKPYSQYGVDLEGLFAGGSWPGTPIRYTEGDMFRVLINNHMTDPTCLHWHGLLLPSLQDGVPGIAQLPIESGTSQYYEFPLVQQGSYYYHSHLGVQEQYGLLGSLIIDPRTNPYSYDHDEVLMFSDIPPEEGDAVMTKLKSGQRPPDVQDAYALPNGEDFEIDVVYAGYILNGHANAAPWTYTVKKGDRLRLRLINSSGSTFFRISIDDLPFSVIEVDGNRVQPVDAQNVIVPTSARYDILVDVPDSGSYTIHAVALGDNKQCLGVIHTDDVEASVNDNRPSFDGPTIDFRSLRSLDPSNFGRRVDRIHDVVLSGNMASYEWMMNDHSWPEPYAGDDAQKTYLDVMLGEVVQMRMINLTSMAHPMHLHGHTFRVLGGPDDDFAPVMDTVWVPQNETVTIEFLANNPGMWAYHCHNIWHLVAGMLQPVRYVVDVREMLR</sequence>
<evidence type="ECO:0000259" key="6">
    <source>
        <dbReference type="Pfam" id="PF07731"/>
    </source>
</evidence>
<feature type="domain" description="Plastocyanin-like" evidence="7">
    <location>
        <begin position="84"/>
        <end position="182"/>
    </location>
</feature>
<gene>
    <name evidence="8" type="ORF">GCM10007094_41800</name>
</gene>
<keyword evidence="1" id="KW-0479">Metal-binding</keyword>
<dbReference type="InterPro" id="IPR006311">
    <property type="entry name" value="TAT_signal"/>
</dbReference>
<evidence type="ECO:0000259" key="5">
    <source>
        <dbReference type="Pfam" id="PF00394"/>
    </source>
</evidence>
<dbReference type="InterPro" id="IPR001117">
    <property type="entry name" value="Cu-oxidase_2nd"/>
</dbReference>
<dbReference type="InterPro" id="IPR011707">
    <property type="entry name" value="Cu-oxidase-like_N"/>
</dbReference>
<keyword evidence="4" id="KW-0732">Signal</keyword>
<keyword evidence="9" id="KW-1185">Reference proteome</keyword>
<organism evidence="8 9">
    <name type="scientific">Pseudovibrio japonicus</name>
    <dbReference type="NCBI Taxonomy" id="366534"/>
    <lineage>
        <taxon>Bacteria</taxon>
        <taxon>Pseudomonadati</taxon>
        <taxon>Pseudomonadota</taxon>
        <taxon>Alphaproteobacteria</taxon>
        <taxon>Hyphomicrobiales</taxon>
        <taxon>Stappiaceae</taxon>
        <taxon>Pseudovibrio</taxon>
    </lineage>
</organism>
<dbReference type="Gene3D" id="2.60.40.420">
    <property type="entry name" value="Cupredoxins - blue copper proteins"/>
    <property type="match status" value="3"/>
</dbReference>
<dbReference type="PROSITE" id="PS00079">
    <property type="entry name" value="MULTICOPPER_OXIDASE1"/>
    <property type="match status" value="2"/>
</dbReference>
<proteinExistence type="predicted"/>
<evidence type="ECO:0000313" key="8">
    <source>
        <dbReference type="EMBL" id="GHB48217.1"/>
    </source>
</evidence>
<dbReference type="PANTHER" id="PTHR11709">
    <property type="entry name" value="MULTI-COPPER OXIDASE"/>
    <property type="match status" value="1"/>
</dbReference>
<dbReference type="CDD" id="cd13865">
    <property type="entry name" value="CuRO_1_LCC_like_3"/>
    <property type="match status" value="1"/>
</dbReference>
<dbReference type="InterPro" id="IPR011706">
    <property type="entry name" value="Cu-oxidase_C"/>
</dbReference>
<accession>A0ABQ3EQB1</accession>
<evidence type="ECO:0000256" key="2">
    <source>
        <dbReference type="ARBA" id="ARBA00023002"/>
    </source>
</evidence>
<dbReference type="InterPro" id="IPR008972">
    <property type="entry name" value="Cupredoxin"/>
</dbReference>
<dbReference type="Pfam" id="PF07732">
    <property type="entry name" value="Cu-oxidase_3"/>
    <property type="match status" value="1"/>
</dbReference>
<dbReference type="CDD" id="cd13896">
    <property type="entry name" value="CuRO_3_CopA"/>
    <property type="match status" value="1"/>
</dbReference>
<dbReference type="PROSITE" id="PS51318">
    <property type="entry name" value="TAT"/>
    <property type="match status" value="1"/>
</dbReference>
<dbReference type="Proteomes" id="UP000637980">
    <property type="component" value="Unassembled WGS sequence"/>
</dbReference>
<keyword evidence="3" id="KW-0186">Copper</keyword>
<dbReference type="InterPro" id="IPR002355">
    <property type="entry name" value="Cu_oxidase_Cu_BS"/>
</dbReference>
<feature type="chain" id="PRO_5045315260" evidence="4">
    <location>
        <begin position="32"/>
        <end position="509"/>
    </location>
</feature>